<accession>A0AC60Q587</accession>
<protein>
    <submittedName>
        <fullName evidence="1">Uncharacterized protein</fullName>
    </submittedName>
</protein>
<evidence type="ECO:0000313" key="2">
    <source>
        <dbReference type="Proteomes" id="UP000805193"/>
    </source>
</evidence>
<name>A0AC60Q587_IXOPE</name>
<sequence>MRDLNSVMTTRCSKDALRSGLRKEAVLREFLGYLNTWEQSEKMQGQGFLNRSTAEGLRATLSSTLLSCVT</sequence>
<dbReference type="Proteomes" id="UP000805193">
    <property type="component" value="Unassembled WGS sequence"/>
</dbReference>
<evidence type="ECO:0000313" key="1">
    <source>
        <dbReference type="EMBL" id="KAG0428498.1"/>
    </source>
</evidence>
<reference evidence="1 2" key="1">
    <citation type="journal article" date="2020" name="Cell">
        <title>Large-Scale Comparative Analyses of Tick Genomes Elucidate Their Genetic Diversity and Vector Capacities.</title>
        <authorList>
            <consortium name="Tick Genome and Microbiome Consortium (TIGMIC)"/>
            <person name="Jia N."/>
            <person name="Wang J."/>
            <person name="Shi W."/>
            <person name="Du L."/>
            <person name="Sun Y."/>
            <person name="Zhan W."/>
            <person name="Jiang J.F."/>
            <person name="Wang Q."/>
            <person name="Zhang B."/>
            <person name="Ji P."/>
            <person name="Bell-Sakyi L."/>
            <person name="Cui X.M."/>
            <person name="Yuan T.T."/>
            <person name="Jiang B.G."/>
            <person name="Yang W.F."/>
            <person name="Lam T.T."/>
            <person name="Chang Q.C."/>
            <person name="Ding S.J."/>
            <person name="Wang X.J."/>
            <person name="Zhu J.G."/>
            <person name="Ruan X.D."/>
            <person name="Zhao L."/>
            <person name="Wei J.T."/>
            <person name="Ye R.Z."/>
            <person name="Que T.C."/>
            <person name="Du C.H."/>
            <person name="Zhou Y.H."/>
            <person name="Cheng J.X."/>
            <person name="Dai P.F."/>
            <person name="Guo W.B."/>
            <person name="Han X.H."/>
            <person name="Huang E.J."/>
            <person name="Li L.F."/>
            <person name="Wei W."/>
            <person name="Gao Y.C."/>
            <person name="Liu J.Z."/>
            <person name="Shao H.Z."/>
            <person name="Wang X."/>
            <person name="Wang C.C."/>
            <person name="Yang T.C."/>
            <person name="Huo Q.B."/>
            <person name="Li W."/>
            <person name="Chen H.Y."/>
            <person name="Chen S.E."/>
            <person name="Zhou L.G."/>
            <person name="Ni X.B."/>
            <person name="Tian J.H."/>
            <person name="Sheng Y."/>
            <person name="Liu T."/>
            <person name="Pan Y.S."/>
            <person name="Xia L.Y."/>
            <person name="Li J."/>
            <person name="Zhao F."/>
            <person name="Cao W.C."/>
        </authorList>
    </citation>
    <scope>NUCLEOTIDE SEQUENCE [LARGE SCALE GENOMIC DNA]</scope>
    <source>
        <strain evidence="1">Iper-2018</strain>
    </source>
</reference>
<organism evidence="1 2">
    <name type="scientific">Ixodes persulcatus</name>
    <name type="common">Taiga tick</name>
    <dbReference type="NCBI Taxonomy" id="34615"/>
    <lineage>
        <taxon>Eukaryota</taxon>
        <taxon>Metazoa</taxon>
        <taxon>Ecdysozoa</taxon>
        <taxon>Arthropoda</taxon>
        <taxon>Chelicerata</taxon>
        <taxon>Arachnida</taxon>
        <taxon>Acari</taxon>
        <taxon>Parasitiformes</taxon>
        <taxon>Ixodida</taxon>
        <taxon>Ixodoidea</taxon>
        <taxon>Ixodidae</taxon>
        <taxon>Ixodinae</taxon>
        <taxon>Ixodes</taxon>
    </lineage>
</organism>
<proteinExistence type="predicted"/>
<comment type="caution">
    <text evidence="1">The sequence shown here is derived from an EMBL/GenBank/DDBJ whole genome shotgun (WGS) entry which is preliminary data.</text>
</comment>
<dbReference type="EMBL" id="JABSTQ010009516">
    <property type="protein sequence ID" value="KAG0428498.1"/>
    <property type="molecule type" value="Genomic_DNA"/>
</dbReference>
<gene>
    <name evidence="1" type="ORF">HPB47_024521</name>
</gene>
<keyword evidence="2" id="KW-1185">Reference proteome</keyword>